<sequence>MKRGSLNGAGIGLRIPHVQQILAADESDIPWFEVLADNWLVEGGLNKQMLEAIAERYPLVLHSVGLSLGGLPAIDLDYLAQIRALKEATGALWYSEHASFSGNAGRKVPDLLPLPYTEEAVKHLSRRIIQVQEFMGERILLENVSTYVSCQFNELTEGEFLAAVAKEADCYLLLDINNAYVTAKNFNQDMQAFMEAIPVERVKQIHLAGFHDKGDFLLDAHNHPVDKEVWQEFEHFIAKNGAIPSMIEWDNDLPPLERLLAERNIAAAILQAADDNRLSSESQSGSRRKAEGDRGVGQCV</sequence>
<gene>
    <name evidence="2" type="ORF">EKG38_19380</name>
</gene>
<dbReference type="InterPro" id="IPR036237">
    <property type="entry name" value="Xyl_isomerase-like_sf"/>
</dbReference>
<dbReference type="Proteomes" id="UP000267448">
    <property type="component" value="Unassembled WGS sequence"/>
</dbReference>
<dbReference type="EMBL" id="RXNU01000013">
    <property type="protein sequence ID" value="RTR37360.1"/>
    <property type="molecule type" value="Genomic_DNA"/>
</dbReference>
<evidence type="ECO:0000313" key="3">
    <source>
        <dbReference type="Proteomes" id="UP000267448"/>
    </source>
</evidence>
<name>A0A3S0LK33_9GAMM</name>
<dbReference type="InterPro" id="IPR007801">
    <property type="entry name" value="MbnB/TglH/ChrH"/>
</dbReference>
<feature type="region of interest" description="Disordered" evidence="1">
    <location>
        <begin position="276"/>
        <end position="300"/>
    </location>
</feature>
<dbReference type="NCBIfam" id="NF003818">
    <property type="entry name" value="PRK05409.1"/>
    <property type="match status" value="1"/>
</dbReference>
<dbReference type="OrthoDB" id="9763101at2"/>
<evidence type="ECO:0000313" key="2">
    <source>
        <dbReference type="EMBL" id="RTR37360.1"/>
    </source>
</evidence>
<proteinExistence type="predicted"/>
<dbReference type="AlphaFoldDB" id="A0A3S0LK33"/>
<accession>A0A3S0LK33</accession>
<dbReference type="Pfam" id="PF05114">
    <property type="entry name" value="MbnB_TglH_ChrH"/>
    <property type="match status" value="1"/>
</dbReference>
<dbReference type="PANTHER" id="PTHR42194">
    <property type="entry name" value="UPF0276 PROTEIN HI_1600"/>
    <property type="match status" value="1"/>
</dbReference>
<keyword evidence="3" id="KW-1185">Reference proteome</keyword>
<comment type="caution">
    <text evidence="2">The sequence shown here is derived from an EMBL/GenBank/DDBJ whole genome shotgun (WGS) entry which is preliminary data.</text>
</comment>
<protein>
    <submittedName>
        <fullName evidence="2">DUF692 domain-containing protein</fullName>
    </submittedName>
</protein>
<organism evidence="2 3">
    <name type="scientific">Shewanella canadensis</name>
    <dbReference type="NCBI Taxonomy" id="271096"/>
    <lineage>
        <taxon>Bacteria</taxon>
        <taxon>Pseudomonadati</taxon>
        <taxon>Pseudomonadota</taxon>
        <taxon>Gammaproteobacteria</taxon>
        <taxon>Alteromonadales</taxon>
        <taxon>Shewanellaceae</taxon>
        <taxon>Shewanella</taxon>
    </lineage>
</organism>
<reference evidence="2 3" key="1">
    <citation type="submission" date="2018-12" db="EMBL/GenBank/DDBJ databases">
        <authorList>
            <person name="Yu L."/>
        </authorList>
    </citation>
    <scope>NUCLEOTIDE SEQUENCE [LARGE SCALE GENOMIC DNA]</scope>
    <source>
        <strain evidence="2 3">HAW-EB2</strain>
    </source>
</reference>
<dbReference type="RefSeq" id="WP_126522132.1">
    <property type="nucleotide sequence ID" value="NZ_RXNU01000013.1"/>
</dbReference>
<evidence type="ECO:0000256" key="1">
    <source>
        <dbReference type="SAM" id="MobiDB-lite"/>
    </source>
</evidence>
<dbReference type="Gene3D" id="3.20.20.150">
    <property type="entry name" value="Divalent-metal-dependent TIM barrel enzymes"/>
    <property type="match status" value="1"/>
</dbReference>
<dbReference type="SUPFAM" id="SSF51658">
    <property type="entry name" value="Xylose isomerase-like"/>
    <property type="match status" value="1"/>
</dbReference>
<dbReference type="PANTHER" id="PTHR42194:SF1">
    <property type="entry name" value="UPF0276 PROTEIN HI_1600"/>
    <property type="match status" value="1"/>
</dbReference>